<evidence type="ECO:0000313" key="1">
    <source>
        <dbReference type="EMBL" id="CAF1174059.1"/>
    </source>
</evidence>
<dbReference type="Proteomes" id="UP000663852">
    <property type="component" value="Unassembled WGS sequence"/>
</dbReference>
<dbReference type="InterPro" id="IPR036005">
    <property type="entry name" value="Creatinase/aminopeptidase-like"/>
</dbReference>
<protein>
    <submittedName>
        <fullName evidence="1">Uncharacterized protein</fullName>
    </submittedName>
</protein>
<dbReference type="SUPFAM" id="SSF55920">
    <property type="entry name" value="Creatinase/aminopeptidase"/>
    <property type="match status" value="1"/>
</dbReference>
<name>A0A814UG92_ADIRI</name>
<dbReference type="AlphaFoldDB" id="A0A814UG92"/>
<dbReference type="EMBL" id="CAJNOJ010000132">
    <property type="protein sequence ID" value="CAF1174059.1"/>
    <property type="molecule type" value="Genomic_DNA"/>
</dbReference>
<gene>
    <name evidence="1" type="ORF">EDS130_LOCUS23858</name>
</gene>
<dbReference type="OrthoDB" id="9995434at2759"/>
<accession>A0A814UG92</accession>
<comment type="caution">
    <text evidence="1">The sequence shown here is derived from an EMBL/GenBank/DDBJ whole genome shotgun (WGS) entry which is preliminary data.</text>
</comment>
<reference evidence="1" key="1">
    <citation type="submission" date="2021-02" db="EMBL/GenBank/DDBJ databases">
        <authorList>
            <person name="Nowell W R."/>
        </authorList>
    </citation>
    <scope>NUCLEOTIDE SEQUENCE</scope>
</reference>
<evidence type="ECO:0000313" key="2">
    <source>
        <dbReference type="Proteomes" id="UP000663852"/>
    </source>
</evidence>
<sequence>MTVFPSKDFIIGYRIDALLQQYLNAYHYASNRILVGHVSHGQCVIKGGVVISDSSTVSSRIPIRLGMIITLELGIYVNGE</sequence>
<organism evidence="1 2">
    <name type="scientific">Adineta ricciae</name>
    <name type="common">Rotifer</name>
    <dbReference type="NCBI Taxonomy" id="249248"/>
    <lineage>
        <taxon>Eukaryota</taxon>
        <taxon>Metazoa</taxon>
        <taxon>Spiralia</taxon>
        <taxon>Gnathifera</taxon>
        <taxon>Rotifera</taxon>
        <taxon>Eurotatoria</taxon>
        <taxon>Bdelloidea</taxon>
        <taxon>Adinetida</taxon>
        <taxon>Adinetidae</taxon>
        <taxon>Adineta</taxon>
    </lineage>
</organism>
<proteinExistence type="predicted"/>